<accession>A0ABV4X838</accession>
<dbReference type="CDD" id="cd07185">
    <property type="entry name" value="OmpA_C-like"/>
    <property type="match status" value="1"/>
</dbReference>
<dbReference type="InterPro" id="IPR006664">
    <property type="entry name" value="OMP_bac"/>
</dbReference>
<organism evidence="7 8">
    <name type="scientific">Floridaenema aerugineum BLCC-F46</name>
    <dbReference type="NCBI Taxonomy" id="3153654"/>
    <lineage>
        <taxon>Bacteria</taxon>
        <taxon>Bacillati</taxon>
        <taxon>Cyanobacteriota</taxon>
        <taxon>Cyanophyceae</taxon>
        <taxon>Oscillatoriophycideae</taxon>
        <taxon>Aerosakkonematales</taxon>
        <taxon>Aerosakkonemataceae</taxon>
        <taxon>Floridanema</taxon>
        <taxon>Floridanema aerugineum</taxon>
    </lineage>
</organism>
<proteinExistence type="predicted"/>
<keyword evidence="2 4" id="KW-0472">Membrane</keyword>
<comment type="caution">
    <text evidence="7">The sequence shown here is derived from an EMBL/GenBank/DDBJ whole genome shotgun (WGS) entry which is preliminary data.</text>
</comment>
<name>A0ABV4X838_9CYAN</name>
<feature type="region of interest" description="Disordered" evidence="5">
    <location>
        <begin position="55"/>
        <end position="77"/>
    </location>
</feature>
<reference evidence="7 8" key="1">
    <citation type="submission" date="2024-09" db="EMBL/GenBank/DDBJ databases">
        <title>Floridaenema gen nov. (Aerosakkonemataceae, Aerosakkonematales ord. nov., Cyanobacteria) from benthic tropical and subtropical fresh waters, with the description of four new species.</title>
        <authorList>
            <person name="Moretto J.A."/>
            <person name="Berthold D.E."/>
            <person name="Lefler F.W."/>
            <person name="Huang I.-S."/>
            <person name="Laughinghouse H. IV."/>
        </authorList>
    </citation>
    <scope>NUCLEOTIDE SEQUENCE [LARGE SCALE GENOMIC DNA]</scope>
    <source>
        <strain evidence="7 8">BLCC-F46</strain>
    </source>
</reference>
<dbReference type="Proteomes" id="UP001576774">
    <property type="component" value="Unassembled WGS sequence"/>
</dbReference>
<evidence type="ECO:0000313" key="8">
    <source>
        <dbReference type="Proteomes" id="UP001576774"/>
    </source>
</evidence>
<evidence type="ECO:0000256" key="1">
    <source>
        <dbReference type="ARBA" id="ARBA00004442"/>
    </source>
</evidence>
<keyword evidence="8" id="KW-1185">Reference proteome</keyword>
<comment type="subcellular location">
    <subcellularLocation>
        <location evidence="1">Cell outer membrane</location>
    </subcellularLocation>
</comment>
<dbReference type="PANTHER" id="PTHR30329:SF21">
    <property type="entry name" value="LIPOPROTEIN YIAD-RELATED"/>
    <property type="match status" value="1"/>
</dbReference>
<dbReference type="RefSeq" id="WP_413272014.1">
    <property type="nucleotide sequence ID" value="NZ_JBHFNQ010000145.1"/>
</dbReference>
<feature type="domain" description="OmpA-like" evidence="6">
    <location>
        <begin position="140"/>
        <end position="256"/>
    </location>
</feature>
<dbReference type="SUPFAM" id="SSF103088">
    <property type="entry name" value="OmpA-like"/>
    <property type="match status" value="1"/>
</dbReference>
<keyword evidence="3" id="KW-0998">Cell outer membrane</keyword>
<dbReference type="Pfam" id="PF00691">
    <property type="entry name" value="OmpA"/>
    <property type="match status" value="1"/>
</dbReference>
<dbReference type="PANTHER" id="PTHR30329">
    <property type="entry name" value="STATOR ELEMENT OF FLAGELLAR MOTOR COMPLEX"/>
    <property type="match status" value="1"/>
</dbReference>
<gene>
    <name evidence="7" type="ORF">ACE1CC_19070</name>
</gene>
<evidence type="ECO:0000256" key="4">
    <source>
        <dbReference type="PROSITE-ProRule" id="PRU00473"/>
    </source>
</evidence>
<evidence type="ECO:0000313" key="7">
    <source>
        <dbReference type="EMBL" id="MFB2878958.1"/>
    </source>
</evidence>
<feature type="compositionally biased region" description="Polar residues" evidence="5">
    <location>
        <begin position="62"/>
        <end position="77"/>
    </location>
</feature>
<evidence type="ECO:0000259" key="6">
    <source>
        <dbReference type="PROSITE" id="PS51123"/>
    </source>
</evidence>
<dbReference type="InterPro" id="IPR036737">
    <property type="entry name" value="OmpA-like_sf"/>
</dbReference>
<evidence type="ECO:0000256" key="5">
    <source>
        <dbReference type="SAM" id="MobiDB-lite"/>
    </source>
</evidence>
<dbReference type="EMBL" id="JBHFNQ010000145">
    <property type="protein sequence ID" value="MFB2878958.1"/>
    <property type="molecule type" value="Genomic_DNA"/>
</dbReference>
<dbReference type="InterPro" id="IPR006665">
    <property type="entry name" value="OmpA-like"/>
</dbReference>
<evidence type="ECO:0000256" key="2">
    <source>
        <dbReference type="ARBA" id="ARBA00023136"/>
    </source>
</evidence>
<protein>
    <submittedName>
        <fullName evidence="7">OmpA family protein</fullName>
    </submittedName>
</protein>
<sequence>MKINMGRFFLVFLFRLLLLVVGGGFAALLGVALATVYPASTPQKPLVAKVPELIPGMDTDESSNNPNLAAQPQTKAQLTKAQRKQLETELQLLERQLKTTSDRAKLEPRIKAIRQQLRVNLAQLPSASQLALSTQPLINRETLVGKFPADVLFEDNQSFLLTEGKPVLDKLVDELKNYSGATVAIGVHTDSVGEPSNNLALSFRQAEAIVQYLDSTLDKSYTWIPVGYGETNPLINDENQTNLQFNRRVEIKVSPK</sequence>
<dbReference type="PRINTS" id="PR01021">
    <property type="entry name" value="OMPADOMAIN"/>
</dbReference>
<dbReference type="Gene3D" id="3.30.1330.60">
    <property type="entry name" value="OmpA-like domain"/>
    <property type="match status" value="1"/>
</dbReference>
<dbReference type="InterPro" id="IPR050330">
    <property type="entry name" value="Bact_OuterMem_StrucFunc"/>
</dbReference>
<dbReference type="PROSITE" id="PS51123">
    <property type="entry name" value="OMPA_2"/>
    <property type="match status" value="1"/>
</dbReference>
<evidence type="ECO:0000256" key="3">
    <source>
        <dbReference type="ARBA" id="ARBA00023237"/>
    </source>
</evidence>